<name>A0A166T0U2_9AGAM</name>
<dbReference type="AlphaFoldDB" id="A0A166T0U2"/>
<sequence>MSSGVSFTLLVKFSTHLNIPGHSVGVGAEDEGRWPTSPRTPILWFTLAKRSEDLVPTVYTLWKKPDLLPVLTTEMNVPSFHFRHSSLLLPLAVSRPFKCKLVVQLPGINAPLHADQLGAIPMDGTVGRGSARAWRVGTGGKAVLLPHMRRTGQEEVADEVGLESTPSRQEAISTLRTALLQPLANNRQDLLHDPHLPIRLAAAEEGTLVKLKELEAGKGVELVLMGVFPKHIDDALAKKEQRAEAEGKNVKVMEVRAHGVVEAAGEGTPTRYAMSKLKKSINGCIAAHALVNQNDQPYTNLDALLRSAIAAKNSTDALEFIKRNELKPDSEGGGQDSALARDHHGWERAYHQPEGRAEARIGGGGGCEYHAYVFCELASLRAPIYTSKLVRKFTEHPAGCTGRRDGTLYSPRDQCRSAYLYLPAPPASTETTGGDGITLGERARFYPSALTIPPQISPHARTHL</sequence>
<dbReference type="STRING" id="436010.A0A166T0U2"/>
<proteinExistence type="predicted"/>
<dbReference type="EMBL" id="KV417495">
    <property type="protein sequence ID" value="KZP30060.1"/>
    <property type="molecule type" value="Genomic_DNA"/>
</dbReference>
<gene>
    <name evidence="1" type="ORF">FIBSPDRAFT_926587</name>
</gene>
<evidence type="ECO:0000313" key="1">
    <source>
        <dbReference type="EMBL" id="KZP30060.1"/>
    </source>
</evidence>
<protein>
    <submittedName>
        <fullName evidence="1">Uncharacterized protein</fullName>
    </submittedName>
</protein>
<dbReference type="Gene3D" id="3.10.400.20">
    <property type="match status" value="1"/>
</dbReference>
<reference evidence="1 2" key="1">
    <citation type="journal article" date="2016" name="Mol. Biol. Evol.">
        <title>Comparative Genomics of Early-Diverging Mushroom-Forming Fungi Provides Insights into the Origins of Lignocellulose Decay Capabilities.</title>
        <authorList>
            <person name="Nagy L.G."/>
            <person name="Riley R."/>
            <person name="Tritt A."/>
            <person name="Adam C."/>
            <person name="Daum C."/>
            <person name="Floudas D."/>
            <person name="Sun H."/>
            <person name="Yadav J.S."/>
            <person name="Pangilinan J."/>
            <person name="Larsson K.H."/>
            <person name="Matsuura K."/>
            <person name="Barry K."/>
            <person name="Labutti K."/>
            <person name="Kuo R."/>
            <person name="Ohm R.A."/>
            <person name="Bhattacharya S.S."/>
            <person name="Shirouzu T."/>
            <person name="Yoshinaga Y."/>
            <person name="Martin F.M."/>
            <person name="Grigoriev I.V."/>
            <person name="Hibbett D.S."/>
        </authorList>
    </citation>
    <scope>NUCLEOTIDE SEQUENCE [LARGE SCALE GENOMIC DNA]</scope>
    <source>
        <strain evidence="1 2">CBS 109695</strain>
    </source>
</reference>
<accession>A0A166T0U2</accession>
<keyword evidence="2" id="KW-1185">Reference proteome</keyword>
<dbReference type="Proteomes" id="UP000076532">
    <property type="component" value="Unassembled WGS sequence"/>
</dbReference>
<dbReference type="OrthoDB" id="199771at2759"/>
<evidence type="ECO:0000313" key="2">
    <source>
        <dbReference type="Proteomes" id="UP000076532"/>
    </source>
</evidence>
<organism evidence="1 2">
    <name type="scientific">Athelia psychrophila</name>
    <dbReference type="NCBI Taxonomy" id="1759441"/>
    <lineage>
        <taxon>Eukaryota</taxon>
        <taxon>Fungi</taxon>
        <taxon>Dikarya</taxon>
        <taxon>Basidiomycota</taxon>
        <taxon>Agaricomycotina</taxon>
        <taxon>Agaricomycetes</taxon>
        <taxon>Agaricomycetidae</taxon>
        <taxon>Atheliales</taxon>
        <taxon>Atheliaceae</taxon>
        <taxon>Athelia</taxon>
    </lineage>
</organism>